<evidence type="ECO:0000256" key="1">
    <source>
        <dbReference type="SAM" id="MobiDB-lite"/>
    </source>
</evidence>
<name>A0A197JC22_9FUNG</name>
<feature type="compositionally biased region" description="Low complexity" evidence="1">
    <location>
        <begin position="416"/>
        <end position="425"/>
    </location>
</feature>
<dbReference type="AlphaFoldDB" id="A0A197JC22"/>
<dbReference type="Proteomes" id="UP000078512">
    <property type="component" value="Unassembled WGS sequence"/>
</dbReference>
<feature type="region of interest" description="Disordered" evidence="1">
    <location>
        <begin position="361"/>
        <end position="428"/>
    </location>
</feature>
<accession>A0A197JC22</accession>
<dbReference type="EMBL" id="KV442262">
    <property type="protein sequence ID" value="OAQ22061.1"/>
    <property type="molecule type" value="Genomic_DNA"/>
</dbReference>
<proteinExistence type="predicted"/>
<feature type="compositionally biased region" description="Polar residues" evidence="1">
    <location>
        <begin position="497"/>
        <end position="510"/>
    </location>
</feature>
<organism evidence="2 3">
    <name type="scientific">Linnemannia elongata AG-77</name>
    <dbReference type="NCBI Taxonomy" id="1314771"/>
    <lineage>
        <taxon>Eukaryota</taxon>
        <taxon>Fungi</taxon>
        <taxon>Fungi incertae sedis</taxon>
        <taxon>Mucoromycota</taxon>
        <taxon>Mortierellomycotina</taxon>
        <taxon>Mortierellomycetes</taxon>
        <taxon>Mortierellales</taxon>
        <taxon>Mortierellaceae</taxon>
        <taxon>Linnemannia</taxon>
    </lineage>
</organism>
<reference evidence="2 3" key="1">
    <citation type="submission" date="2016-05" db="EMBL/GenBank/DDBJ databases">
        <title>Genome sequencing reveals origins of a unique bacterial endosymbiosis in the earliest lineages of terrestrial Fungi.</title>
        <authorList>
            <consortium name="DOE Joint Genome Institute"/>
            <person name="Uehling J."/>
            <person name="Gryganskyi A."/>
            <person name="Hameed K."/>
            <person name="Tschaplinski T."/>
            <person name="Misztal P."/>
            <person name="Wu S."/>
            <person name="Desiro A."/>
            <person name="Vande Pol N."/>
            <person name="Du Z.-Y."/>
            <person name="Zienkiewicz A."/>
            <person name="Zienkiewicz K."/>
            <person name="Morin E."/>
            <person name="Tisserant E."/>
            <person name="Splivallo R."/>
            <person name="Hainaut M."/>
            <person name="Henrissat B."/>
            <person name="Ohm R."/>
            <person name="Kuo A."/>
            <person name="Yan J."/>
            <person name="Lipzen A."/>
            <person name="Nolan M."/>
            <person name="Labutti K."/>
            <person name="Barry K."/>
            <person name="Goldstein A."/>
            <person name="Labbe J."/>
            <person name="Schadt C."/>
            <person name="Tuskan G."/>
            <person name="Grigoriev I."/>
            <person name="Martin F."/>
            <person name="Vilgalys R."/>
            <person name="Bonito G."/>
        </authorList>
    </citation>
    <scope>NUCLEOTIDE SEQUENCE [LARGE SCALE GENOMIC DNA]</scope>
    <source>
        <strain evidence="2 3">AG-77</strain>
    </source>
</reference>
<dbReference type="GO" id="GO:0006508">
    <property type="term" value="P:proteolysis"/>
    <property type="evidence" value="ECO:0007669"/>
    <property type="project" value="InterPro"/>
</dbReference>
<dbReference type="OrthoDB" id="2418706at2759"/>
<feature type="compositionally biased region" description="Low complexity" evidence="1">
    <location>
        <begin position="487"/>
        <end position="496"/>
    </location>
</feature>
<feature type="compositionally biased region" description="Basic residues" evidence="1">
    <location>
        <begin position="395"/>
        <end position="405"/>
    </location>
</feature>
<evidence type="ECO:0000313" key="2">
    <source>
        <dbReference type="EMBL" id="OAQ22061.1"/>
    </source>
</evidence>
<sequence length="595" mass="66400">MSINTTKLPSLRQMDINATDAFVVNSSTSSAPTTEDIDMVDHDLDDSSHFLADNPASTGQEFDLNQFSITSDSDYNGDVDLTSELQDVLLSKRNDLAQWTKVYRQSMLRVAKTPTDHSLYATWQHECEDLANIVRQKEKEHDSFTAAMSLGSLATESILSPTSAVITTAKVDNKKLSLDLGTPRFGDAKHGKGQPFQVIRDPHQFLDSFKTYCENSYGETPFLASAQRLLCMAILDEQTRQQFNDELYRHGSSSLTWEECEVAFVDSVLTPKERFLTVARVAETGRRNKESYRNFALRLQRSVRVYRIDDNNATVLSGIMGSIPSLELNLIKNSIQKAGTSLSDVRLNSITELLTALSAMEGPDDSLKRPHSLVDDDEDDKKDASSSKTSNGNHNGRKRLRHRKNDRGSKGKANADSSPSSSLSDSGKKTFHCDNHGDNYTHDTKNCRHCTKCNKKGHTAPYCNSDRKKNADSKGGKSYKDKREENVVTVTTENNVSDAPSSDSEQSVTTDMGEPALPSARPHQDGKAQQQEDDNDFGMMTEELDAFASDKLNLRHYAAIKDAVEHDNRFRIEIRAFKRTYHALIDTGATHSFIR</sequence>
<feature type="compositionally biased region" description="Basic and acidic residues" evidence="1">
    <location>
        <begin position="465"/>
        <end position="486"/>
    </location>
</feature>
<feature type="compositionally biased region" description="Basic and acidic residues" evidence="1">
    <location>
        <begin position="365"/>
        <end position="374"/>
    </location>
</feature>
<dbReference type="PROSITE" id="PS00141">
    <property type="entry name" value="ASP_PROTEASE"/>
    <property type="match status" value="1"/>
</dbReference>
<dbReference type="GO" id="GO:0004190">
    <property type="term" value="F:aspartic-type endopeptidase activity"/>
    <property type="evidence" value="ECO:0007669"/>
    <property type="project" value="InterPro"/>
</dbReference>
<keyword evidence="3" id="KW-1185">Reference proteome</keyword>
<evidence type="ECO:0000313" key="3">
    <source>
        <dbReference type="Proteomes" id="UP000078512"/>
    </source>
</evidence>
<gene>
    <name evidence="2" type="ORF">K457DRAFT_26455</name>
</gene>
<dbReference type="InterPro" id="IPR001969">
    <property type="entry name" value="Aspartic_peptidase_AS"/>
</dbReference>
<feature type="region of interest" description="Disordered" evidence="1">
    <location>
        <begin position="458"/>
        <end position="533"/>
    </location>
</feature>
<protein>
    <submittedName>
        <fullName evidence="2">Uncharacterized protein</fullName>
    </submittedName>
</protein>